<dbReference type="Proteomes" id="UP000242515">
    <property type="component" value="Unassembled WGS sequence"/>
</dbReference>
<dbReference type="STRING" id="988801.SAMN05216522_11431"/>
<protein>
    <submittedName>
        <fullName evidence="2">TIGR00156 family protein</fullName>
    </submittedName>
</protein>
<sequence length="179" mass="20144">MVKKRLEGIEELYVRIFTAISRVDHKSKKGLRKFQILLQVTAILFVQLNEEIDVKKLLLFSLLTSLTLPVLAQQAGFTGPGSENQQHGGFNGPHKTFTVAQSKTLQDDTKVMLEGQITKKISHEHYEFKDSTGTVVVEIDDHKWMGQSVSPNDTVRLEGEVDKDGNKVDIDVKRVTLVK</sequence>
<keyword evidence="1" id="KW-0732">Signal</keyword>
<organism evidence="2 3">
    <name type="scientific">Rosenbergiella nectarea</name>
    <dbReference type="NCBI Taxonomy" id="988801"/>
    <lineage>
        <taxon>Bacteria</taxon>
        <taxon>Pseudomonadati</taxon>
        <taxon>Pseudomonadota</taxon>
        <taxon>Gammaproteobacteria</taxon>
        <taxon>Enterobacterales</taxon>
        <taxon>Erwiniaceae</taxon>
        <taxon>Rosenbergiella</taxon>
    </lineage>
</organism>
<dbReference type="PANTHER" id="PTHR36571:SF1">
    <property type="entry name" value="PROTEIN YGIW"/>
    <property type="match status" value="1"/>
</dbReference>
<dbReference type="PANTHER" id="PTHR36571">
    <property type="entry name" value="PROTEIN YGIW"/>
    <property type="match status" value="1"/>
</dbReference>
<dbReference type="Gene3D" id="2.40.50.200">
    <property type="entry name" value="Bacterial OB-fold"/>
    <property type="match status" value="1"/>
</dbReference>
<dbReference type="SUPFAM" id="SSF101756">
    <property type="entry name" value="Hypothetical protein YgiW"/>
    <property type="match status" value="1"/>
</dbReference>
<evidence type="ECO:0000313" key="2">
    <source>
        <dbReference type="EMBL" id="SER20531.1"/>
    </source>
</evidence>
<reference evidence="3" key="1">
    <citation type="submission" date="2016-10" db="EMBL/GenBank/DDBJ databases">
        <authorList>
            <person name="Varghese N."/>
            <person name="Submissions S."/>
        </authorList>
    </citation>
    <scope>NUCLEOTIDE SEQUENCE [LARGE SCALE GENOMIC DNA]</scope>
    <source>
        <strain evidence="3">8N4</strain>
    </source>
</reference>
<dbReference type="Pfam" id="PF04076">
    <property type="entry name" value="BOF"/>
    <property type="match status" value="1"/>
</dbReference>
<dbReference type="InterPro" id="IPR036700">
    <property type="entry name" value="BOBF_sf"/>
</dbReference>
<dbReference type="NCBIfam" id="NF033674">
    <property type="entry name" value="stress_OB_fold"/>
    <property type="match status" value="1"/>
</dbReference>
<evidence type="ECO:0000313" key="3">
    <source>
        <dbReference type="Proteomes" id="UP000242515"/>
    </source>
</evidence>
<gene>
    <name evidence="2" type="ORF">SAMN05216522_11431</name>
</gene>
<dbReference type="AlphaFoldDB" id="A0A1H9MAB9"/>
<dbReference type="InterPro" id="IPR005220">
    <property type="entry name" value="CarO-like"/>
</dbReference>
<accession>A0A1H9MAB9</accession>
<dbReference type="EMBL" id="FOGC01000014">
    <property type="protein sequence ID" value="SER20531.1"/>
    <property type="molecule type" value="Genomic_DNA"/>
</dbReference>
<evidence type="ECO:0000256" key="1">
    <source>
        <dbReference type="ARBA" id="ARBA00022729"/>
    </source>
</evidence>
<proteinExistence type="predicted"/>
<keyword evidence="3" id="KW-1185">Reference proteome</keyword>
<name>A0A1H9MAB9_9GAMM</name>